<feature type="compositionally biased region" description="Basic and acidic residues" evidence="2">
    <location>
        <begin position="292"/>
        <end position="306"/>
    </location>
</feature>
<evidence type="ECO:0000313" key="4">
    <source>
        <dbReference type="EMBL" id="MEA9436601.1"/>
    </source>
</evidence>
<evidence type="ECO:0000256" key="1">
    <source>
        <dbReference type="ARBA" id="ARBA00023118"/>
    </source>
</evidence>
<protein>
    <submittedName>
        <fullName evidence="4">Type III-B CRISPR module RAMP protein Cmr6</fullName>
    </submittedName>
</protein>
<dbReference type="EMBL" id="JAYGOJ010000060">
    <property type="protein sequence ID" value="MEA9436601.1"/>
    <property type="molecule type" value="Genomic_DNA"/>
</dbReference>
<evidence type="ECO:0000259" key="3">
    <source>
        <dbReference type="Pfam" id="PF03787"/>
    </source>
</evidence>
<dbReference type="Pfam" id="PF03787">
    <property type="entry name" value="RAMPs"/>
    <property type="match status" value="1"/>
</dbReference>
<sequence length="391" mass="43652">MAEYLQRVPLYQSGLHTKEHIDLWGHDANKGLLFDRLFGGYDQSWKVDKLQRDKIKQTHPLDWLTGPCGNAAALESAKNRQLALISTLNGKAISCQLDWNMVTGTGEAHPLENGFRWHHTLGVPYLPASSIKGMLRAWLTTWASDIFSKEEITDLFGSDREQSEAHYMGTLIFFDALPLAPATLTLDVMTPHAGDWYEKGASQPGKPDTVPADWQSPVPITFLAVKEATFLFTLAARNDASQSQLGKVMEQLDDALTTLGIGAKTALGYGVMTKLEATQPQSGERLLGALQEQRRQQQADRKRQLERASMSPNHLNVADLAERLSARDDKQFKEGFNNEIADLVNTALRDSWSIDERLALATVIEQSSVWTQISKKEKARERKALLAQLKE</sequence>
<dbReference type="InterPro" id="IPR010172">
    <property type="entry name" value="CRISPR-assoc_prot_TM1791"/>
</dbReference>
<accession>A0ABU5W6U1</accession>
<dbReference type="PANTHER" id="PTHR39965:SF1">
    <property type="entry name" value="CRISPR SYSTEM CMR SUBUNIT CMR6"/>
    <property type="match status" value="1"/>
</dbReference>
<dbReference type="RefSeq" id="WP_323580695.1">
    <property type="nucleotide sequence ID" value="NZ_JAYGOJ010000060.1"/>
</dbReference>
<name>A0ABU5W6U1_AERCA</name>
<reference evidence="4 5" key="1">
    <citation type="submission" date="2023-12" db="EMBL/GenBank/DDBJ databases">
        <title>Characterization of antibiotic resistance in Aeromonas spp. in hospital effluent.</title>
        <authorList>
            <person name="Negoseki B.R.S."/>
            <person name="Krul D."/>
            <person name="Siqueira A.C."/>
            <person name="Almeida M."/>
            <person name="Mesa D."/>
            <person name="Conte D."/>
            <person name="Dalla-Costa L.M."/>
        </authorList>
    </citation>
    <scope>NUCLEOTIDE SEQUENCE [LARGE SCALE GENOMIC DNA]</scope>
    <source>
        <strain evidence="4 5">36v</strain>
    </source>
</reference>
<comment type="caution">
    <text evidence="4">The sequence shown here is derived from an EMBL/GenBank/DDBJ whole genome shotgun (WGS) entry which is preliminary data.</text>
</comment>
<dbReference type="InterPro" id="IPR005537">
    <property type="entry name" value="RAMP_III_fam"/>
</dbReference>
<feature type="region of interest" description="Disordered" evidence="2">
    <location>
        <begin position="292"/>
        <end position="312"/>
    </location>
</feature>
<keyword evidence="1" id="KW-0051">Antiviral defense</keyword>
<dbReference type="PANTHER" id="PTHR39965">
    <property type="entry name" value="CRISPR SYSTEM CMR SUBUNIT CMR6"/>
    <property type="match status" value="1"/>
</dbReference>
<evidence type="ECO:0000313" key="5">
    <source>
        <dbReference type="Proteomes" id="UP001304847"/>
    </source>
</evidence>
<organism evidence="4 5">
    <name type="scientific">Aeromonas caviae</name>
    <name type="common">Aeromonas punctata</name>
    <dbReference type="NCBI Taxonomy" id="648"/>
    <lineage>
        <taxon>Bacteria</taxon>
        <taxon>Pseudomonadati</taxon>
        <taxon>Pseudomonadota</taxon>
        <taxon>Gammaproteobacteria</taxon>
        <taxon>Aeromonadales</taxon>
        <taxon>Aeromonadaceae</taxon>
        <taxon>Aeromonas</taxon>
    </lineage>
</organism>
<proteinExistence type="predicted"/>
<evidence type="ECO:0000256" key="2">
    <source>
        <dbReference type="SAM" id="MobiDB-lite"/>
    </source>
</evidence>
<feature type="domain" description="CRISPR type III-associated protein" evidence="3">
    <location>
        <begin position="101"/>
        <end position="272"/>
    </location>
</feature>
<gene>
    <name evidence="4" type="primary">cmr6</name>
    <name evidence="4" type="ORF">VCX44_12430</name>
</gene>
<keyword evidence="5" id="KW-1185">Reference proteome</keyword>
<dbReference type="NCBIfam" id="TIGR01898">
    <property type="entry name" value="cas_TM1791_cmr6"/>
    <property type="match status" value="1"/>
</dbReference>
<dbReference type="Proteomes" id="UP001304847">
    <property type="component" value="Unassembled WGS sequence"/>
</dbReference>